<comment type="caution">
    <text evidence="2">The sequence shown here is derived from an EMBL/GenBank/DDBJ whole genome shotgun (WGS) entry which is preliminary data.</text>
</comment>
<dbReference type="PROSITE" id="PS50114">
    <property type="entry name" value="GATA_ZN_FINGER_2"/>
    <property type="match status" value="1"/>
</dbReference>
<reference evidence="2 3" key="1">
    <citation type="submission" date="2018-08" db="EMBL/GenBank/DDBJ databases">
        <title>Recombination of ecologically and evolutionarily significant loci maintains genetic cohesion in the Pseudomonas syringae species complex.</title>
        <authorList>
            <person name="Dillon M."/>
            <person name="Thakur S."/>
            <person name="Almeida R.N.D."/>
            <person name="Weir B.S."/>
            <person name="Guttman D.S."/>
        </authorList>
    </citation>
    <scope>NUCLEOTIDE SEQUENCE [LARGE SCALE GENOMIC DNA]</scope>
    <source>
        <strain evidence="2 3">ICMP 4525</strain>
    </source>
</reference>
<accession>A0A3M6HY93</accession>
<dbReference type="GO" id="GO:0006355">
    <property type="term" value="P:regulation of DNA-templated transcription"/>
    <property type="evidence" value="ECO:0007669"/>
    <property type="project" value="InterPro"/>
</dbReference>
<protein>
    <recommendedName>
        <fullName evidence="1">GATA-type domain-containing protein</fullName>
    </recommendedName>
</protein>
<gene>
    <name evidence="2" type="ORF">ALP03_00058</name>
</gene>
<name>A0A3M6HY93_PSEAJ</name>
<evidence type="ECO:0000313" key="3">
    <source>
        <dbReference type="Proteomes" id="UP000271531"/>
    </source>
</evidence>
<dbReference type="AlphaFoldDB" id="A0A3M6HY93"/>
<sequence length="76" mass="8561">MNCYICGVEAEAAYPYDGGERVTCRDCGVYQITDAVLRELGPRQLSLVGMREDLHRQRQIDAKLVADINTETVIWA</sequence>
<evidence type="ECO:0000313" key="2">
    <source>
        <dbReference type="EMBL" id="RMW09898.1"/>
    </source>
</evidence>
<evidence type="ECO:0000259" key="1">
    <source>
        <dbReference type="PROSITE" id="PS50114"/>
    </source>
</evidence>
<dbReference type="EMBL" id="RBVA01000133">
    <property type="protein sequence ID" value="RMW09898.1"/>
    <property type="molecule type" value="Genomic_DNA"/>
</dbReference>
<dbReference type="GO" id="GO:0043565">
    <property type="term" value="F:sequence-specific DNA binding"/>
    <property type="evidence" value="ECO:0007669"/>
    <property type="project" value="InterPro"/>
</dbReference>
<dbReference type="Proteomes" id="UP000271531">
    <property type="component" value="Unassembled WGS sequence"/>
</dbReference>
<organism evidence="2 3">
    <name type="scientific">Pseudomonas amygdali pv. tabaci</name>
    <name type="common">Pseudomonas syringae pv. tabaci</name>
    <dbReference type="NCBI Taxonomy" id="322"/>
    <lineage>
        <taxon>Bacteria</taxon>
        <taxon>Pseudomonadati</taxon>
        <taxon>Pseudomonadota</taxon>
        <taxon>Gammaproteobacteria</taxon>
        <taxon>Pseudomonadales</taxon>
        <taxon>Pseudomonadaceae</taxon>
        <taxon>Pseudomonas</taxon>
        <taxon>Pseudomonas amygdali</taxon>
    </lineage>
</organism>
<feature type="domain" description="GATA-type" evidence="1">
    <location>
        <begin position="1"/>
        <end position="51"/>
    </location>
</feature>
<proteinExistence type="predicted"/>
<dbReference type="InterPro" id="IPR000679">
    <property type="entry name" value="Znf_GATA"/>
</dbReference>